<feature type="domain" description="Sushi" evidence="5">
    <location>
        <begin position="79"/>
        <end position="133"/>
    </location>
</feature>
<feature type="transmembrane region" description="Helical" evidence="4">
    <location>
        <begin position="160"/>
        <end position="181"/>
    </location>
</feature>
<dbReference type="CDD" id="cd00033">
    <property type="entry name" value="CCP"/>
    <property type="match status" value="1"/>
</dbReference>
<evidence type="ECO:0000256" key="3">
    <source>
        <dbReference type="SAM" id="MobiDB-lite"/>
    </source>
</evidence>
<evidence type="ECO:0000313" key="6">
    <source>
        <dbReference type="EMBL" id="KAK6174815.1"/>
    </source>
</evidence>
<gene>
    <name evidence="6" type="ORF">SNE40_013390</name>
</gene>
<sequence>MDSTIVTPSIFVTSQDTSSITTNLPLTTDYLDLNTTSSATMTTDDVVTMPTEIPISITTELTTTTTMATTTTVITTLLIACTKPPAVSNSLFTFTGYDVIYTCNSGFTMRGASRLDCDVTNGLWIGSPPSCSPLDLRPQVHNTVNIPETKEAIKTEDIKLIVAVLGGLLGLIALIGLLLFLTHLCGCGTPICVGRRRPVEKEQQAVQTDRMHRKISNGDVRIFHSNVEHTFYDSGDVLVDLESGRYVVPRKASDIPNDDMAHQPNGSLVTNYNEELVHQPNVTNYNNFTATQTRSNTMDFDKKRKGSVDVRSLSHHSDSPHGNHKLYRAHRKVQAVNSWMPHSRPIRNINTSTK</sequence>
<comment type="caution">
    <text evidence="6">The sequence shown here is derived from an EMBL/GenBank/DDBJ whole genome shotgun (WGS) entry which is preliminary data.</text>
</comment>
<dbReference type="EMBL" id="JAZGQO010000010">
    <property type="protein sequence ID" value="KAK6174815.1"/>
    <property type="molecule type" value="Genomic_DNA"/>
</dbReference>
<feature type="region of interest" description="Disordered" evidence="3">
    <location>
        <begin position="298"/>
        <end position="324"/>
    </location>
</feature>
<dbReference type="PROSITE" id="PS50923">
    <property type="entry name" value="SUSHI"/>
    <property type="match status" value="1"/>
</dbReference>
<organism evidence="6 7">
    <name type="scientific">Patella caerulea</name>
    <name type="common">Rayed Mediterranean limpet</name>
    <dbReference type="NCBI Taxonomy" id="87958"/>
    <lineage>
        <taxon>Eukaryota</taxon>
        <taxon>Metazoa</taxon>
        <taxon>Spiralia</taxon>
        <taxon>Lophotrochozoa</taxon>
        <taxon>Mollusca</taxon>
        <taxon>Gastropoda</taxon>
        <taxon>Patellogastropoda</taxon>
        <taxon>Patelloidea</taxon>
        <taxon>Patellidae</taxon>
        <taxon>Patella</taxon>
    </lineage>
</organism>
<keyword evidence="4" id="KW-0812">Transmembrane</keyword>
<keyword evidence="1" id="KW-1015">Disulfide bond</keyword>
<dbReference type="Proteomes" id="UP001347796">
    <property type="component" value="Unassembled WGS sequence"/>
</dbReference>
<dbReference type="SMART" id="SM00032">
    <property type="entry name" value="CCP"/>
    <property type="match status" value="1"/>
</dbReference>
<evidence type="ECO:0000256" key="2">
    <source>
        <dbReference type="PROSITE-ProRule" id="PRU00302"/>
    </source>
</evidence>
<dbReference type="Gene3D" id="2.10.70.10">
    <property type="entry name" value="Complement Module, domain 1"/>
    <property type="match status" value="1"/>
</dbReference>
<name>A0AAN8JG32_PATCE</name>
<evidence type="ECO:0000259" key="5">
    <source>
        <dbReference type="PROSITE" id="PS50923"/>
    </source>
</evidence>
<dbReference type="Pfam" id="PF00084">
    <property type="entry name" value="Sushi"/>
    <property type="match status" value="1"/>
</dbReference>
<keyword evidence="7" id="KW-1185">Reference proteome</keyword>
<evidence type="ECO:0000256" key="4">
    <source>
        <dbReference type="SAM" id="Phobius"/>
    </source>
</evidence>
<dbReference type="SUPFAM" id="SSF57535">
    <property type="entry name" value="Complement control module/SCR domain"/>
    <property type="match status" value="1"/>
</dbReference>
<proteinExistence type="predicted"/>
<keyword evidence="4" id="KW-0472">Membrane</keyword>
<dbReference type="AlphaFoldDB" id="A0AAN8JG32"/>
<accession>A0AAN8JG32</accession>
<evidence type="ECO:0000256" key="1">
    <source>
        <dbReference type="ARBA" id="ARBA00023157"/>
    </source>
</evidence>
<protein>
    <recommendedName>
        <fullName evidence="5">Sushi domain-containing protein</fullName>
    </recommendedName>
</protein>
<dbReference type="InterPro" id="IPR000436">
    <property type="entry name" value="Sushi_SCR_CCP_dom"/>
</dbReference>
<keyword evidence="4" id="KW-1133">Transmembrane helix</keyword>
<keyword evidence="2" id="KW-0768">Sushi</keyword>
<dbReference type="InterPro" id="IPR035976">
    <property type="entry name" value="Sushi/SCR/CCP_sf"/>
</dbReference>
<feature type="compositionally biased region" description="Basic and acidic residues" evidence="3">
    <location>
        <begin position="299"/>
        <end position="308"/>
    </location>
</feature>
<evidence type="ECO:0000313" key="7">
    <source>
        <dbReference type="Proteomes" id="UP001347796"/>
    </source>
</evidence>
<reference evidence="6 7" key="1">
    <citation type="submission" date="2024-01" db="EMBL/GenBank/DDBJ databases">
        <title>The genome of the rayed Mediterranean limpet Patella caerulea (Linnaeus, 1758).</title>
        <authorList>
            <person name="Anh-Thu Weber A."/>
            <person name="Halstead-Nussloch G."/>
        </authorList>
    </citation>
    <scope>NUCLEOTIDE SEQUENCE [LARGE SCALE GENOMIC DNA]</scope>
    <source>
        <strain evidence="6">AATW-2023a</strain>
        <tissue evidence="6">Whole specimen</tissue>
    </source>
</reference>
<comment type="caution">
    <text evidence="2">Lacks conserved residue(s) required for the propagation of feature annotation.</text>
</comment>